<feature type="transmembrane region" description="Helical" evidence="1">
    <location>
        <begin position="74"/>
        <end position="107"/>
    </location>
</feature>
<feature type="transmembrane region" description="Helical" evidence="1">
    <location>
        <begin position="197"/>
        <end position="218"/>
    </location>
</feature>
<organism evidence="2 3">
    <name type="scientific">Hymenobacter glaciei</name>
    <dbReference type="NCBI Taxonomy" id="877209"/>
    <lineage>
        <taxon>Bacteria</taxon>
        <taxon>Pseudomonadati</taxon>
        <taxon>Bacteroidota</taxon>
        <taxon>Cytophagia</taxon>
        <taxon>Cytophagales</taxon>
        <taxon>Hymenobacteraceae</taxon>
        <taxon>Hymenobacter</taxon>
    </lineage>
</organism>
<dbReference type="EMBL" id="BAABDK010000001">
    <property type="protein sequence ID" value="GAA4022158.1"/>
    <property type="molecule type" value="Genomic_DNA"/>
</dbReference>
<feature type="transmembrane region" description="Helical" evidence="1">
    <location>
        <begin position="224"/>
        <end position="248"/>
    </location>
</feature>
<keyword evidence="3" id="KW-1185">Reference proteome</keyword>
<name>A0ABP7T7F5_9BACT</name>
<keyword evidence="1" id="KW-1133">Transmembrane helix</keyword>
<proteinExistence type="predicted"/>
<accession>A0ABP7T7F5</accession>
<dbReference type="RefSeq" id="WP_345049301.1">
    <property type="nucleotide sequence ID" value="NZ_BAABDK010000001.1"/>
</dbReference>
<evidence type="ECO:0000256" key="1">
    <source>
        <dbReference type="SAM" id="Phobius"/>
    </source>
</evidence>
<sequence length="304" mass="33245">MLREIGWLRLALLLPLLAAVGGRGIVMAARHPLAQWSVPLLVAGQLMAVHRRRTDLRFLATSAPLFQRWLGVEYVLVALPFALVLVLFRDWSAALLTVALAPLAALLPPARDNRRTRLRARTVFRSEAFEWVSGMRTGGQWAWPILLAGAWWQAASPLGPGVALLVWLFILLACYGTPEPSTMVLLAARAPGPFMRWRLRVGMTYAALTAAPFFWLLAVGPAGVAGTVAVAAFWLGLVALLILTKYAFYPNAVHIRSTQALVLAVALTLFAHPVYPVLLLVAVGGLIWQSQRRLRAVLGSVNEK</sequence>
<evidence type="ECO:0000313" key="2">
    <source>
        <dbReference type="EMBL" id="GAA4022158.1"/>
    </source>
</evidence>
<dbReference type="Proteomes" id="UP001501469">
    <property type="component" value="Unassembled WGS sequence"/>
</dbReference>
<protein>
    <submittedName>
        <fullName evidence="2">Uncharacterized protein</fullName>
    </submittedName>
</protein>
<feature type="transmembrane region" description="Helical" evidence="1">
    <location>
        <begin position="260"/>
        <end position="288"/>
    </location>
</feature>
<evidence type="ECO:0000313" key="3">
    <source>
        <dbReference type="Proteomes" id="UP001501469"/>
    </source>
</evidence>
<comment type="caution">
    <text evidence="2">The sequence shown here is derived from an EMBL/GenBank/DDBJ whole genome shotgun (WGS) entry which is preliminary data.</text>
</comment>
<keyword evidence="1" id="KW-0472">Membrane</keyword>
<reference evidence="3" key="1">
    <citation type="journal article" date="2019" name="Int. J. Syst. Evol. Microbiol.">
        <title>The Global Catalogue of Microorganisms (GCM) 10K type strain sequencing project: providing services to taxonomists for standard genome sequencing and annotation.</title>
        <authorList>
            <consortium name="The Broad Institute Genomics Platform"/>
            <consortium name="The Broad Institute Genome Sequencing Center for Infectious Disease"/>
            <person name="Wu L."/>
            <person name="Ma J."/>
        </authorList>
    </citation>
    <scope>NUCLEOTIDE SEQUENCE [LARGE SCALE GENOMIC DNA]</scope>
    <source>
        <strain evidence="3">JCM 17225</strain>
    </source>
</reference>
<feature type="transmembrane region" description="Helical" evidence="1">
    <location>
        <begin position="128"/>
        <end position="152"/>
    </location>
</feature>
<gene>
    <name evidence="2" type="ORF">GCM10022409_02330</name>
</gene>
<keyword evidence="1" id="KW-0812">Transmembrane</keyword>